<dbReference type="EMBL" id="CAJNOQ010014855">
    <property type="protein sequence ID" value="CAF1349877.1"/>
    <property type="molecule type" value="Genomic_DNA"/>
</dbReference>
<dbReference type="Proteomes" id="UP000681722">
    <property type="component" value="Unassembled WGS sequence"/>
</dbReference>
<accession>A0A815HCA4</accession>
<name>A0A815HCA4_9BILA</name>
<proteinExistence type="predicted"/>
<gene>
    <name evidence="1" type="ORF">GPM918_LOCUS30851</name>
    <name evidence="2" type="ORF">OVA965_LOCUS38750</name>
    <name evidence="3" type="ORF">SRO942_LOCUS31475</name>
    <name evidence="4" type="ORF">TMI583_LOCUS39961</name>
</gene>
<reference evidence="1" key="1">
    <citation type="submission" date="2021-02" db="EMBL/GenBank/DDBJ databases">
        <authorList>
            <person name="Nowell W R."/>
        </authorList>
    </citation>
    <scope>NUCLEOTIDE SEQUENCE</scope>
</reference>
<dbReference type="Proteomes" id="UP000682733">
    <property type="component" value="Unassembled WGS sequence"/>
</dbReference>
<evidence type="ECO:0000313" key="2">
    <source>
        <dbReference type="EMBL" id="CAF1540514.1"/>
    </source>
</evidence>
<protein>
    <submittedName>
        <fullName evidence="1">Uncharacterized protein</fullName>
    </submittedName>
</protein>
<evidence type="ECO:0000313" key="1">
    <source>
        <dbReference type="EMBL" id="CAF1349877.1"/>
    </source>
</evidence>
<keyword evidence="5" id="KW-1185">Reference proteome</keyword>
<evidence type="ECO:0000313" key="3">
    <source>
        <dbReference type="EMBL" id="CAF4218791.1"/>
    </source>
</evidence>
<evidence type="ECO:0000313" key="5">
    <source>
        <dbReference type="Proteomes" id="UP000663829"/>
    </source>
</evidence>
<sequence length="258" mass="30030">MQTLLLQAFLCQDQAAASISLARATIIERRIKHTIVHMRERLDEARFEPSRFFQWLFNRKRRHIINLTIEDEVDFVITFMFQVCSLQSMVKECPLNQYHNDLIEELQPHISQFLSSQSKVISGLVSPSSIAREIFIDHLTDLQTALNSLQSAYKHARLHHIEEVLRTKIPTPSEDHLSHVFFFFQLYTIARLLIQATAIYSPEKKFKVIELKKSFKDFFEFRFDWSRILSALKSMLIPGVGSIFVMVPTLVNAFADGQ</sequence>
<dbReference type="EMBL" id="CAJNOK010038792">
    <property type="protein sequence ID" value="CAF1540514.1"/>
    <property type="molecule type" value="Genomic_DNA"/>
</dbReference>
<evidence type="ECO:0000313" key="4">
    <source>
        <dbReference type="EMBL" id="CAF4328699.1"/>
    </source>
</evidence>
<dbReference type="EMBL" id="CAJOBC010063746">
    <property type="protein sequence ID" value="CAF4218791.1"/>
    <property type="molecule type" value="Genomic_DNA"/>
</dbReference>
<dbReference type="EMBL" id="CAJOBA010061112">
    <property type="protein sequence ID" value="CAF4328699.1"/>
    <property type="molecule type" value="Genomic_DNA"/>
</dbReference>
<dbReference type="Proteomes" id="UP000663829">
    <property type="component" value="Unassembled WGS sequence"/>
</dbReference>
<comment type="caution">
    <text evidence="1">The sequence shown here is derived from an EMBL/GenBank/DDBJ whole genome shotgun (WGS) entry which is preliminary data.</text>
</comment>
<dbReference type="AlphaFoldDB" id="A0A815HCA4"/>
<organism evidence="1 5">
    <name type="scientific">Didymodactylos carnosus</name>
    <dbReference type="NCBI Taxonomy" id="1234261"/>
    <lineage>
        <taxon>Eukaryota</taxon>
        <taxon>Metazoa</taxon>
        <taxon>Spiralia</taxon>
        <taxon>Gnathifera</taxon>
        <taxon>Rotifera</taxon>
        <taxon>Eurotatoria</taxon>
        <taxon>Bdelloidea</taxon>
        <taxon>Philodinida</taxon>
        <taxon>Philodinidae</taxon>
        <taxon>Didymodactylos</taxon>
    </lineage>
</organism>
<dbReference type="Proteomes" id="UP000677228">
    <property type="component" value="Unassembled WGS sequence"/>
</dbReference>
<dbReference type="OrthoDB" id="10055943at2759"/>